<dbReference type="Pfam" id="PF13360">
    <property type="entry name" value="PQQ_2"/>
    <property type="match status" value="2"/>
</dbReference>
<dbReference type="InterPro" id="IPR018391">
    <property type="entry name" value="PQQ_b-propeller_rpt"/>
</dbReference>
<organism evidence="3 4">
    <name type="scientific">Botrimarina hoheduenensis</name>
    <dbReference type="NCBI Taxonomy" id="2528000"/>
    <lineage>
        <taxon>Bacteria</taxon>
        <taxon>Pseudomonadati</taxon>
        <taxon>Planctomycetota</taxon>
        <taxon>Planctomycetia</taxon>
        <taxon>Pirellulales</taxon>
        <taxon>Lacipirellulaceae</taxon>
        <taxon>Botrimarina</taxon>
    </lineage>
</organism>
<protein>
    <submittedName>
        <fullName evidence="3">Polyvinylalcohol dehydrogenase</fullName>
        <ecNumber evidence="3">1.1.2.6</ecNumber>
    </submittedName>
</protein>
<dbReference type="SMART" id="SM00564">
    <property type="entry name" value="PQQ"/>
    <property type="match status" value="3"/>
</dbReference>
<evidence type="ECO:0000313" key="3">
    <source>
        <dbReference type="EMBL" id="TWT40258.1"/>
    </source>
</evidence>
<reference evidence="3 4" key="1">
    <citation type="submission" date="2019-02" db="EMBL/GenBank/DDBJ databases">
        <title>Deep-cultivation of Planctomycetes and their phenomic and genomic characterization uncovers novel biology.</title>
        <authorList>
            <person name="Wiegand S."/>
            <person name="Jogler M."/>
            <person name="Boedeker C."/>
            <person name="Pinto D."/>
            <person name="Vollmers J."/>
            <person name="Rivas-Marin E."/>
            <person name="Kohn T."/>
            <person name="Peeters S.H."/>
            <person name="Heuer A."/>
            <person name="Rast P."/>
            <person name="Oberbeckmann S."/>
            <person name="Bunk B."/>
            <person name="Jeske O."/>
            <person name="Meyerdierks A."/>
            <person name="Storesund J.E."/>
            <person name="Kallscheuer N."/>
            <person name="Luecker S."/>
            <person name="Lage O.M."/>
            <person name="Pohl T."/>
            <person name="Merkel B.J."/>
            <person name="Hornburger P."/>
            <person name="Mueller R.-W."/>
            <person name="Bruemmer F."/>
            <person name="Labrenz M."/>
            <person name="Spormann A.M."/>
            <person name="Op Den Camp H."/>
            <person name="Overmann J."/>
            <person name="Amann R."/>
            <person name="Jetten M.S.M."/>
            <person name="Mascher T."/>
            <person name="Medema M.H."/>
            <person name="Devos D.P."/>
            <person name="Kaster A.-K."/>
            <person name="Ovreas L."/>
            <person name="Rohde M."/>
            <person name="Galperin M.Y."/>
            <person name="Jogler C."/>
        </authorList>
    </citation>
    <scope>NUCLEOTIDE SEQUENCE [LARGE SCALE GENOMIC DNA]</scope>
    <source>
        <strain evidence="3 4">Pla111</strain>
    </source>
</reference>
<feature type="signal peptide" evidence="1">
    <location>
        <begin position="1"/>
        <end position="29"/>
    </location>
</feature>
<keyword evidence="1" id="KW-0732">Signal</keyword>
<dbReference type="SUPFAM" id="SSF50998">
    <property type="entry name" value="Quinoprotein alcohol dehydrogenase-like"/>
    <property type="match status" value="1"/>
</dbReference>
<feature type="domain" description="Pyrrolo-quinoline quinone repeat" evidence="2">
    <location>
        <begin position="240"/>
        <end position="372"/>
    </location>
</feature>
<accession>A0A5C5VNR8</accession>
<dbReference type="Proteomes" id="UP000318995">
    <property type="component" value="Unassembled WGS sequence"/>
</dbReference>
<dbReference type="PANTHER" id="PTHR34512">
    <property type="entry name" value="CELL SURFACE PROTEIN"/>
    <property type="match status" value="1"/>
</dbReference>
<dbReference type="EMBL" id="SJPH01000012">
    <property type="protein sequence ID" value="TWT40258.1"/>
    <property type="molecule type" value="Genomic_DNA"/>
</dbReference>
<dbReference type="OrthoDB" id="244732at2"/>
<dbReference type="AlphaFoldDB" id="A0A5C5VNR8"/>
<dbReference type="Gene3D" id="2.40.128.630">
    <property type="match status" value="2"/>
</dbReference>
<dbReference type="RefSeq" id="WP_146575578.1">
    <property type="nucleotide sequence ID" value="NZ_SJPH01000012.1"/>
</dbReference>
<dbReference type="GO" id="GO:0047059">
    <property type="term" value="F:polyvinyl alcohol dehydrogenase (cytochrome) activity"/>
    <property type="evidence" value="ECO:0007669"/>
    <property type="project" value="UniProtKB-EC"/>
</dbReference>
<dbReference type="PANTHER" id="PTHR34512:SF30">
    <property type="entry name" value="OUTER MEMBRANE PROTEIN ASSEMBLY FACTOR BAMB"/>
    <property type="match status" value="1"/>
</dbReference>
<dbReference type="InterPro" id="IPR015943">
    <property type="entry name" value="WD40/YVTN_repeat-like_dom_sf"/>
</dbReference>
<dbReference type="InterPro" id="IPR002372">
    <property type="entry name" value="PQQ_rpt_dom"/>
</dbReference>
<gene>
    <name evidence="3" type="primary">pvaA</name>
    <name evidence="3" type="ORF">Pla111_33900</name>
</gene>
<feature type="chain" id="PRO_5022836402" evidence="1">
    <location>
        <begin position="30"/>
        <end position="419"/>
    </location>
</feature>
<comment type="caution">
    <text evidence="3">The sequence shown here is derived from an EMBL/GenBank/DDBJ whole genome shotgun (WGS) entry which is preliminary data.</text>
</comment>
<keyword evidence="3" id="KW-0560">Oxidoreductase</keyword>
<sequence precursor="true">MAMISVPRVVSAALTSGLLFASLAGPCLADEWRDFRGGGAQQVGMPSDWSIEQGRHVAWEANLPGSGVSGPIVVGGRVFVTASDGPRRQRLYVLALDAQTGKRLWQRRFQAVGRTLCHPTSANAAPTPASDGERVYAFFSSNELIALDLEGQLQWMRCLTLDHPGLGNDIGMASSPVVAGGVVVVQAECQQNSFALAVDAATGTTKWEVARPQQSNWTTPCPLVSADGMAEAVVLQSSDRVGAYQLSDGTPLWNLDLECEGIPSAVQAKDRLLVASAGLTALELADEADPQPLWRTAQLSPSSPTPVVMGDRVLIVSRNGVAVCGDLSSGKVVWRQRLRDRFWATPVVGGGLACLINASGDAWVLDVNDGGRVLLETSFGEPVLGSPALADGALYVRTSGKLWKIAADKAPAAGTAAGG</sequence>
<evidence type="ECO:0000256" key="1">
    <source>
        <dbReference type="SAM" id="SignalP"/>
    </source>
</evidence>
<dbReference type="Gene3D" id="2.130.10.10">
    <property type="entry name" value="YVTN repeat-like/Quinoprotein amine dehydrogenase"/>
    <property type="match status" value="1"/>
</dbReference>
<dbReference type="InterPro" id="IPR011047">
    <property type="entry name" value="Quinoprotein_ADH-like_sf"/>
</dbReference>
<proteinExistence type="predicted"/>
<dbReference type="EC" id="1.1.2.6" evidence="3"/>
<evidence type="ECO:0000313" key="4">
    <source>
        <dbReference type="Proteomes" id="UP000318995"/>
    </source>
</evidence>
<name>A0A5C5VNR8_9BACT</name>
<evidence type="ECO:0000259" key="2">
    <source>
        <dbReference type="Pfam" id="PF13360"/>
    </source>
</evidence>
<keyword evidence="4" id="KW-1185">Reference proteome</keyword>
<feature type="domain" description="Pyrrolo-quinoline quinone repeat" evidence="2">
    <location>
        <begin position="57"/>
        <end position="160"/>
    </location>
</feature>